<dbReference type="EMBL" id="BRPJ01000030">
    <property type="protein sequence ID" value="GLB29660.1"/>
    <property type="molecule type" value="Genomic_DNA"/>
</dbReference>
<evidence type="ECO:0000313" key="2">
    <source>
        <dbReference type="EMBL" id="GLB29660.1"/>
    </source>
</evidence>
<name>A0ABQ5M561_9FIRM</name>
<protein>
    <submittedName>
        <fullName evidence="2">Abortive infection protein</fullName>
    </submittedName>
</protein>
<dbReference type="Pfam" id="PF13338">
    <property type="entry name" value="AbiEi_4"/>
    <property type="match status" value="1"/>
</dbReference>
<dbReference type="InterPro" id="IPR025159">
    <property type="entry name" value="AbiEi_N"/>
</dbReference>
<reference evidence="2 3" key="1">
    <citation type="journal article" date="2024" name="Int. J. Syst. Evol. Microbiol.">
        <title>Lacrimispora brassicae sp. nov. isolated from fermented cabbage, and proposal of Clostridium indicum Gundawar et al. 2019 and Clostridium methoxybenzovorans Mechichi et al. 1999 as heterotypic synonyms of Lacrimispora amygdalina (Parshina et al. 2003) Haas and Blanchard 2020 and Lacrimispora indolis (McClung and McCoy 1957) Haas and Blanchard 2020, respectively.</title>
        <authorList>
            <person name="Kobayashi H."/>
            <person name="Tanizawa Y."/>
            <person name="Sakamoto M."/>
            <person name="Ohkuma M."/>
            <person name="Tohno M."/>
        </authorList>
    </citation>
    <scope>NUCLEOTIDE SEQUENCE [LARGE SCALE GENOMIC DNA]</scope>
    <source>
        <strain evidence="2 3">DSM 12857</strain>
    </source>
</reference>
<dbReference type="Proteomes" id="UP001419084">
    <property type="component" value="Unassembled WGS sequence"/>
</dbReference>
<evidence type="ECO:0000259" key="1">
    <source>
        <dbReference type="Pfam" id="PF13338"/>
    </source>
</evidence>
<evidence type="ECO:0000313" key="3">
    <source>
        <dbReference type="Proteomes" id="UP001419084"/>
    </source>
</evidence>
<dbReference type="RefSeq" id="WP_346064988.1">
    <property type="nucleotide sequence ID" value="NZ_BRPJ01000030.1"/>
</dbReference>
<keyword evidence="3" id="KW-1185">Reference proteome</keyword>
<sequence>MHTETLEALLEKSDGVLFAKDIAKAGVPNIYVAKFVKDGRLERVDHGVYITPDVLEDRMFILQSCKSRIIYSHDTALYLHDLTDRDPLTYSVTVPTGYNTKRLVEEGLVVFSIKQDLYEIGVEEVRTQFGRTVRTYNPERTLCDMIRSRNQMDSALLPDAIKRYVRRKNKNIPLLMQYANQLRVAKLLRQYLEVLL</sequence>
<organism evidence="2 3">
    <name type="scientific">Lacrimispora amygdalina</name>
    <dbReference type="NCBI Taxonomy" id="253257"/>
    <lineage>
        <taxon>Bacteria</taxon>
        <taxon>Bacillati</taxon>
        <taxon>Bacillota</taxon>
        <taxon>Clostridia</taxon>
        <taxon>Lachnospirales</taxon>
        <taxon>Lachnospiraceae</taxon>
        <taxon>Lacrimispora</taxon>
    </lineage>
</organism>
<proteinExistence type="predicted"/>
<comment type="caution">
    <text evidence="2">The sequence shown here is derived from an EMBL/GenBank/DDBJ whole genome shotgun (WGS) entry which is preliminary data.</text>
</comment>
<gene>
    <name evidence="2" type="ORF">LAD12857_15830</name>
</gene>
<accession>A0ABQ5M561</accession>
<feature type="domain" description="AbiEi antitoxin N-terminal" evidence="1">
    <location>
        <begin position="5"/>
        <end position="50"/>
    </location>
</feature>